<keyword evidence="2 4" id="KW-0560">Oxidoreductase</keyword>
<protein>
    <submittedName>
        <fullName evidence="7">D-2-hydroxyacid dehydrogenase</fullName>
    </submittedName>
</protein>
<name>A0A2N5MC16_9BACI</name>
<evidence type="ECO:0000259" key="5">
    <source>
        <dbReference type="Pfam" id="PF00389"/>
    </source>
</evidence>
<dbReference type="GO" id="GO:0051287">
    <property type="term" value="F:NAD binding"/>
    <property type="evidence" value="ECO:0007669"/>
    <property type="project" value="InterPro"/>
</dbReference>
<evidence type="ECO:0000313" key="7">
    <source>
        <dbReference type="EMBL" id="PLT31855.1"/>
    </source>
</evidence>
<dbReference type="EMBL" id="PGUY01000001">
    <property type="protein sequence ID" value="PLT31855.1"/>
    <property type="molecule type" value="Genomic_DNA"/>
</dbReference>
<dbReference type="Gene3D" id="3.40.50.720">
    <property type="entry name" value="NAD(P)-binding Rossmann-like Domain"/>
    <property type="match status" value="2"/>
</dbReference>
<evidence type="ECO:0000256" key="3">
    <source>
        <dbReference type="ARBA" id="ARBA00023027"/>
    </source>
</evidence>
<dbReference type="InterPro" id="IPR006140">
    <property type="entry name" value="D-isomer_DH_NAD-bd"/>
</dbReference>
<dbReference type="Pfam" id="PF00389">
    <property type="entry name" value="2-Hacid_dh"/>
    <property type="match status" value="1"/>
</dbReference>
<accession>A0A2N5MC16</accession>
<feature type="domain" description="D-isomer specific 2-hydroxyacid dehydrogenase NAD-binding" evidence="6">
    <location>
        <begin position="105"/>
        <end position="278"/>
    </location>
</feature>
<dbReference type="OrthoDB" id="9805416at2"/>
<dbReference type="SUPFAM" id="SSF51735">
    <property type="entry name" value="NAD(P)-binding Rossmann-fold domains"/>
    <property type="match status" value="1"/>
</dbReference>
<dbReference type="GO" id="GO:0016616">
    <property type="term" value="F:oxidoreductase activity, acting on the CH-OH group of donors, NAD or NADP as acceptor"/>
    <property type="evidence" value="ECO:0007669"/>
    <property type="project" value="InterPro"/>
</dbReference>
<dbReference type="PANTHER" id="PTHR43333">
    <property type="entry name" value="2-HACID_DH_C DOMAIN-CONTAINING PROTEIN"/>
    <property type="match status" value="1"/>
</dbReference>
<evidence type="ECO:0000256" key="4">
    <source>
        <dbReference type="RuleBase" id="RU003719"/>
    </source>
</evidence>
<feature type="domain" description="D-isomer specific 2-hydroxyacid dehydrogenase catalytic" evidence="5">
    <location>
        <begin position="14"/>
        <end position="301"/>
    </location>
</feature>
<dbReference type="AlphaFoldDB" id="A0A2N5MC16"/>
<dbReference type="Proteomes" id="UP000234748">
    <property type="component" value="Unassembled WGS sequence"/>
</dbReference>
<dbReference type="FunFam" id="3.40.50.720:FF:000363">
    <property type="entry name" value="D-isomer specific 2-hydroxyacid dehydrogenase"/>
    <property type="match status" value="1"/>
</dbReference>
<dbReference type="Pfam" id="PF02826">
    <property type="entry name" value="2-Hacid_dh_C"/>
    <property type="match status" value="1"/>
</dbReference>
<sequence length="316" mass="36335">MLIQFTFTPPDHLQEQLQKKYPEVTFHFQKALEADELIMPQCEILVTYGEDLNDSHIVHADNLRWIMVVSAGLEKMPLAAIKERDILVTNARGIHKIPMAEYTIGRILEVEKKMRELREQEKEHRWNRNYEFGELYGKTMLIIGAGAIGTEIARLANAFGMHTIGVNKSGKVVDYIDKVYKMDHLLSVLGEGDYIVSILPSTVETRNLLTEDHFRRMKSSSIFINIGRGDLVKESVLLKALNHSQISHAILDVFHEEPLPVDHPYWDMDNVTISPHISSISKNYLPKAMEIFESNLDTYLRRTDGFQNLIDLERGY</sequence>
<dbReference type="PANTHER" id="PTHR43333:SF1">
    <property type="entry name" value="D-ISOMER SPECIFIC 2-HYDROXYACID DEHYDROGENASE NAD-BINDING DOMAIN-CONTAINING PROTEIN"/>
    <property type="match status" value="1"/>
</dbReference>
<organism evidence="7 8">
    <name type="scientific">Peribacillus deserti</name>
    <dbReference type="NCBI Taxonomy" id="673318"/>
    <lineage>
        <taxon>Bacteria</taxon>
        <taxon>Bacillati</taxon>
        <taxon>Bacillota</taxon>
        <taxon>Bacilli</taxon>
        <taxon>Bacillales</taxon>
        <taxon>Bacillaceae</taxon>
        <taxon>Peribacillus</taxon>
    </lineage>
</organism>
<dbReference type="CDD" id="cd05300">
    <property type="entry name" value="2-Hacid_dh_1"/>
    <property type="match status" value="1"/>
</dbReference>
<evidence type="ECO:0000313" key="8">
    <source>
        <dbReference type="Proteomes" id="UP000234748"/>
    </source>
</evidence>
<keyword evidence="8" id="KW-1185">Reference proteome</keyword>
<proteinExistence type="inferred from homology"/>
<gene>
    <name evidence="7" type="ORF">CUU66_00030</name>
</gene>
<comment type="caution">
    <text evidence="7">The sequence shown here is derived from an EMBL/GenBank/DDBJ whole genome shotgun (WGS) entry which is preliminary data.</text>
</comment>
<dbReference type="InterPro" id="IPR036291">
    <property type="entry name" value="NAD(P)-bd_dom_sf"/>
</dbReference>
<dbReference type="SUPFAM" id="SSF52283">
    <property type="entry name" value="Formate/glycerate dehydrogenase catalytic domain-like"/>
    <property type="match status" value="1"/>
</dbReference>
<reference evidence="7 8" key="1">
    <citation type="submission" date="2017-11" db="EMBL/GenBank/DDBJ databases">
        <title>Comparitive Functional Genomics of Dry Heat Resistant strains isolated from the Viking Spacecraft.</title>
        <authorList>
            <person name="Seuylemezian A."/>
            <person name="Cooper K."/>
            <person name="Vaishampayan P."/>
        </authorList>
    </citation>
    <scope>NUCLEOTIDE SEQUENCE [LARGE SCALE GENOMIC DNA]</scope>
    <source>
        <strain evidence="7 8">V1-29</strain>
    </source>
</reference>
<keyword evidence="3" id="KW-0520">NAD</keyword>
<comment type="similarity">
    <text evidence="1 4">Belongs to the D-isomer specific 2-hydroxyacid dehydrogenase family.</text>
</comment>
<evidence type="ECO:0000256" key="1">
    <source>
        <dbReference type="ARBA" id="ARBA00005854"/>
    </source>
</evidence>
<evidence type="ECO:0000259" key="6">
    <source>
        <dbReference type="Pfam" id="PF02826"/>
    </source>
</evidence>
<dbReference type="InterPro" id="IPR006139">
    <property type="entry name" value="D-isomer_2_OHA_DH_cat_dom"/>
</dbReference>
<evidence type="ECO:0000256" key="2">
    <source>
        <dbReference type="ARBA" id="ARBA00023002"/>
    </source>
</evidence>